<proteinExistence type="predicted"/>
<dbReference type="Proteomes" id="UP000192907">
    <property type="component" value="Unassembled WGS sequence"/>
</dbReference>
<feature type="region of interest" description="Disordered" evidence="1">
    <location>
        <begin position="18"/>
        <end position="67"/>
    </location>
</feature>
<evidence type="ECO:0000313" key="2">
    <source>
        <dbReference type="EMBL" id="SMF26515.1"/>
    </source>
</evidence>
<dbReference type="PROSITE" id="PS51257">
    <property type="entry name" value="PROKAR_LIPOPROTEIN"/>
    <property type="match status" value="1"/>
</dbReference>
<dbReference type="EMBL" id="FWZT01000008">
    <property type="protein sequence ID" value="SMF26515.1"/>
    <property type="molecule type" value="Genomic_DNA"/>
</dbReference>
<evidence type="ECO:0000256" key="1">
    <source>
        <dbReference type="SAM" id="MobiDB-lite"/>
    </source>
</evidence>
<organism evidence="2 3">
    <name type="scientific">Pseudobacteriovorax antillogorgiicola</name>
    <dbReference type="NCBI Taxonomy" id="1513793"/>
    <lineage>
        <taxon>Bacteria</taxon>
        <taxon>Pseudomonadati</taxon>
        <taxon>Bdellovibrionota</taxon>
        <taxon>Oligoflexia</taxon>
        <taxon>Oligoflexales</taxon>
        <taxon>Pseudobacteriovoracaceae</taxon>
        <taxon>Pseudobacteriovorax</taxon>
    </lineage>
</organism>
<dbReference type="AlphaFoldDB" id="A0A1Y6BSN3"/>
<accession>A0A1Y6BSN3</accession>
<dbReference type="SUPFAM" id="SSF49899">
    <property type="entry name" value="Concanavalin A-like lectins/glucanases"/>
    <property type="match status" value="1"/>
</dbReference>
<dbReference type="OrthoDB" id="9802683at2"/>
<sequence>MLLRLILTGCLILMTSCNKKSGSPDEQPAVVVSSQEVDSIQSPNVPKPDGNPLLPDQANEGKPGPQAAEDVVAAVSTPAGASLELIDSEGYGPYLPGSTKTIQVRANETISVAAFLLNEGQSCDASTTQDELEAITGEGNDLSLAIIFPSSGLKLICIRALFSGETLYQSLPVAAVVLPEGMEVWYRSDAGVTLVDGRVSQWQDQSGNMRHLSVGSADQQPRVDQASHQLAMVDFDGVDDRLLGDATLDVQTVIAVHRVDDSQNSSLLGQIWGSYSEGVHIATDPRDTNHGISFDGSSSHSARYAVDDLTSLSSSYVTHLTPAPWEYNKIHYTLAEYGSAYSITSQSMAQLTAGGSSEHFYGGQIGELLAFSRALSLEDRQALDRYLRLRWKEDTSLAPIDPLSLDFQQLPLGLRIQWQVAEGQGATYHTISYQANTAPASCQQGQQISSGAIGLNQSYLLQGLELGTYGFRICGFNIATGASSDGITGSFTVNEVEAKAPPADGLVHWLKPGVSSANIDSSNRVSQISDLGSASAHLGQATLGSQPLIEASGPQGQSMLVFDGVDDYLESSQGLVARTVIAVFRVNSTGQDSQDLGQIWGHYSDGAHVACENRSSQPYLGFSFDGSSSTKARYQLQNDTSFTNFFENGNSSPWAYDTLELVIAEFDAGKTISGITMGHLGSGFAVGSHHFAGAIGEVLVYDRVLTESELQSLRDYLTENWFL</sequence>
<protein>
    <submittedName>
        <fullName evidence="2">Uncharacterized protein</fullName>
    </submittedName>
</protein>
<name>A0A1Y6BSN3_9BACT</name>
<keyword evidence="3" id="KW-1185">Reference proteome</keyword>
<reference evidence="3" key="1">
    <citation type="submission" date="2017-04" db="EMBL/GenBank/DDBJ databases">
        <authorList>
            <person name="Varghese N."/>
            <person name="Submissions S."/>
        </authorList>
    </citation>
    <scope>NUCLEOTIDE SEQUENCE [LARGE SCALE GENOMIC DNA]</scope>
    <source>
        <strain evidence="3">RKEM611</strain>
    </source>
</reference>
<dbReference type="InterPro" id="IPR013320">
    <property type="entry name" value="ConA-like_dom_sf"/>
</dbReference>
<gene>
    <name evidence="2" type="ORF">SAMN06296036_108155</name>
</gene>
<dbReference type="STRING" id="1513793.SAMN06296036_108155"/>
<evidence type="ECO:0000313" key="3">
    <source>
        <dbReference type="Proteomes" id="UP000192907"/>
    </source>
</evidence>
<feature type="compositionally biased region" description="Polar residues" evidence="1">
    <location>
        <begin position="32"/>
        <end position="44"/>
    </location>
</feature>
<dbReference type="RefSeq" id="WP_132318844.1">
    <property type="nucleotide sequence ID" value="NZ_FWZT01000008.1"/>
</dbReference>